<dbReference type="GO" id="GO:0006355">
    <property type="term" value="P:regulation of DNA-templated transcription"/>
    <property type="evidence" value="ECO:0007669"/>
    <property type="project" value="InterPro"/>
</dbReference>
<dbReference type="SUPFAM" id="SSF47598">
    <property type="entry name" value="Ribbon-helix-helix"/>
    <property type="match status" value="1"/>
</dbReference>
<evidence type="ECO:0000313" key="1">
    <source>
        <dbReference type="EMBL" id="OLP61240.1"/>
    </source>
</evidence>
<dbReference type="OrthoDB" id="5297106at2"/>
<proteinExistence type="predicted"/>
<evidence type="ECO:0000313" key="2">
    <source>
        <dbReference type="Proteomes" id="UP000186364"/>
    </source>
</evidence>
<sequence length="119" mass="13135">MKNVMLIDGERAVISYDPEVGMFRGEFVGLNAGADFYADSAAGLLDEGRQSLQVFLDVCRENGIEPRRSFSGRFNLRLPPELHAEAVLAAEAHGTSLNEWIEYTIKEALEAEPPHIKAS</sequence>
<protein>
    <submittedName>
        <fullName evidence="1">DNA repair protein</fullName>
    </submittedName>
</protein>
<dbReference type="Gene3D" id="1.10.1220.10">
    <property type="entry name" value="Met repressor-like"/>
    <property type="match status" value="1"/>
</dbReference>
<dbReference type="InterPro" id="IPR013321">
    <property type="entry name" value="Arc_rbn_hlx_hlx"/>
</dbReference>
<keyword evidence="2" id="KW-1185">Reference proteome</keyword>
<gene>
    <name evidence="1" type="ORF">BJF93_20845</name>
</gene>
<dbReference type="InterPro" id="IPR010985">
    <property type="entry name" value="Ribbon_hlx_hlx"/>
</dbReference>
<accession>A0A1Q9AZU2</accession>
<dbReference type="InterPro" id="IPR008651">
    <property type="entry name" value="Uncharacterised_HicB"/>
</dbReference>
<dbReference type="Proteomes" id="UP000186364">
    <property type="component" value="Unassembled WGS sequence"/>
</dbReference>
<organism evidence="1 2">
    <name type="scientific">Xaviernesmea oryzae</name>
    <dbReference type="NCBI Taxonomy" id="464029"/>
    <lineage>
        <taxon>Bacteria</taxon>
        <taxon>Pseudomonadati</taxon>
        <taxon>Pseudomonadota</taxon>
        <taxon>Alphaproteobacteria</taxon>
        <taxon>Hyphomicrobiales</taxon>
        <taxon>Rhizobiaceae</taxon>
        <taxon>Rhizobium/Agrobacterium group</taxon>
        <taxon>Xaviernesmea</taxon>
    </lineage>
</organism>
<dbReference type="RefSeq" id="WP_075626629.1">
    <property type="nucleotide sequence ID" value="NZ_FOAM01000009.1"/>
</dbReference>
<dbReference type="Pfam" id="PF05534">
    <property type="entry name" value="HicB"/>
    <property type="match status" value="1"/>
</dbReference>
<dbReference type="AlphaFoldDB" id="A0A1Q9AZU2"/>
<dbReference type="EMBL" id="MKIP01000033">
    <property type="protein sequence ID" value="OLP61240.1"/>
    <property type="molecule type" value="Genomic_DNA"/>
</dbReference>
<name>A0A1Q9AZU2_9HYPH</name>
<comment type="caution">
    <text evidence="1">The sequence shown here is derived from an EMBL/GenBank/DDBJ whole genome shotgun (WGS) entry which is preliminary data.</text>
</comment>
<reference evidence="1 2" key="1">
    <citation type="submission" date="2016-09" db="EMBL/GenBank/DDBJ databases">
        <title>Rhizobium sp. nov., a novel species isolated from the rice rhizosphere.</title>
        <authorList>
            <person name="Zhao J."/>
            <person name="Zhang X."/>
        </authorList>
    </citation>
    <scope>NUCLEOTIDE SEQUENCE [LARGE SCALE GENOMIC DNA]</scope>
    <source>
        <strain evidence="1 2">1.7048</strain>
    </source>
</reference>